<dbReference type="Proteomes" id="UP000640426">
    <property type="component" value="Unassembled WGS sequence"/>
</dbReference>
<evidence type="ECO:0000313" key="9">
    <source>
        <dbReference type="Proteomes" id="UP000640426"/>
    </source>
</evidence>
<comment type="domain">
    <text evidence="6">The N-terminal region contains the highly conserved SGGXDS motif, predicted to be a P-loop motif involved in ATP binding.</text>
</comment>
<keyword evidence="2 6" id="KW-0819">tRNA processing</keyword>
<dbReference type="InterPro" id="IPR012795">
    <property type="entry name" value="tRNA_Ile_lys_synt_N"/>
</dbReference>
<dbReference type="InterPro" id="IPR011063">
    <property type="entry name" value="TilS/TtcA_N"/>
</dbReference>
<accession>A0ABS0XMY4</accession>
<name>A0ABS0XMY4_9SPHN</name>
<evidence type="ECO:0000256" key="3">
    <source>
        <dbReference type="ARBA" id="ARBA00022741"/>
    </source>
</evidence>
<evidence type="ECO:0000256" key="4">
    <source>
        <dbReference type="ARBA" id="ARBA00022840"/>
    </source>
</evidence>
<dbReference type="InterPro" id="IPR012094">
    <property type="entry name" value="tRNA_Ile_lys_synt"/>
</dbReference>
<organism evidence="8 9">
    <name type="scientific">Sphingomonas mollis</name>
    <dbReference type="NCBI Taxonomy" id="2795726"/>
    <lineage>
        <taxon>Bacteria</taxon>
        <taxon>Pseudomonadati</taxon>
        <taxon>Pseudomonadota</taxon>
        <taxon>Alphaproteobacteria</taxon>
        <taxon>Sphingomonadales</taxon>
        <taxon>Sphingomonadaceae</taxon>
        <taxon>Sphingomonas</taxon>
    </lineage>
</organism>
<evidence type="ECO:0000256" key="5">
    <source>
        <dbReference type="ARBA" id="ARBA00048539"/>
    </source>
</evidence>
<dbReference type="SUPFAM" id="SSF52402">
    <property type="entry name" value="Adenine nucleotide alpha hydrolases-like"/>
    <property type="match status" value="1"/>
</dbReference>
<dbReference type="PANTHER" id="PTHR43033:SF1">
    <property type="entry name" value="TRNA(ILE)-LYSIDINE SYNTHASE-RELATED"/>
    <property type="match status" value="1"/>
</dbReference>
<comment type="caution">
    <text evidence="8">The sequence shown here is derived from an EMBL/GenBank/DDBJ whole genome shotgun (WGS) entry which is preliminary data.</text>
</comment>
<keyword evidence="9" id="KW-1185">Reference proteome</keyword>
<dbReference type="PANTHER" id="PTHR43033">
    <property type="entry name" value="TRNA(ILE)-LYSIDINE SYNTHASE-RELATED"/>
    <property type="match status" value="1"/>
</dbReference>
<comment type="function">
    <text evidence="6">Ligates lysine onto the cytidine present at position 34 of the AUA codon-specific tRNA(Ile) that contains the anticodon CAU, in an ATP-dependent manner. Cytidine is converted to lysidine, thus changing the amino acid specificity of the tRNA from methionine to isoleucine.</text>
</comment>
<comment type="catalytic activity">
    <reaction evidence="5 6">
        <text>cytidine(34) in tRNA(Ile2) + L-lysine + ATP = lysidine(34) in tRNA(Ile2) + AMP + diphosphate + H(+)</text>
        <dbReference type="Rhea" id="RHEA:43744"/>
        <dbReference type="Rhea" id="RHEA-COMP:10625"/>
        <dbReference type="Rhea" id="RHEA-COMP:10670"/>
        <dbReference type="ChEBI" id="CHEBI:15378"/>
        <dbReference type="ChEBI" id="CHEBI:30616"/>
        <dbReference type="ChEBI" id="CHEBI:32551"/>
        <dbReference type="ChEBI" id="CHEBI:33019"/>
        <dbReference type="ChEBI" id="CHEBI:82748"/>
        <dbReference type="ChEBI" id="CHEBI:83665"/>
        <dbReference type="ChEBI" id="CHEBI:456215"/>
        <dbReference type="EC" id="6.3.4.19"/>
    </reaction>
</comment>
<reference evidence="9" key="1">
    <citation type="submission" date="2020-12" db="EMBL/GenBank/DDBJ databases">
        <title>Hymenobacter sp.</title>
        <authorList>
            <person name="Kim M.K."/>
        </authorList>
    </citation>
    <scope>NUCLEOTIDE SEQUENCE [LARGE SCALE GENOMIC DNA]</scope>
    <source>
        <strain evidence="9">BT553</strain>
    </source>
</reference>
<dbReference type="GO" id="GO:0032267">
    <property type="term" value="F:tRNA(Ile)-lysidine synthase activity"/>
    <property type="evidence" value="ECO:0007669"/>
    <property type="project" value="UniProtKB-EC"/>
</dbReference>
<dbReference type="EC" id="6.3.4.19" evidence="6"/>
<evidence type="ECO:0000256" key="6">
    <source>
        <dbReference type="HAMAP-Rule" id="MF_01161"/>
    </source>
</evidence>
<evidence type="ECO:0000256" key="1">
    <source>
        <dbReference type="ARBA" id="ARBA00022598"/>
    </source>
</evidence>
<dbReference type="RefSeq" id="WP_199036263.1">
    <property type="nucleotide sequence ID" value="NZ_JAELXS010000003.1"/>
</dbReference>
<dbReference type="EMBL" id="JAELXS010000003">
    <property type="protein sequence ID" value="MBJ6121407.1"/>
    <property type="molecule type" value="Genomic_DNA"/>
</dbReference>
<evidence type="ECO:0000313" key="8">
    <source>
        <dbReference type="EMBL" id="MBJ6121407.1"/>
    </source>
</evidence>
<keyword evidence="3 6" id="KW-0547">Nucleotide-binding</keyword>
<proteinExistence type="inferred from homology"/>
<keyword evidence="4 6" id="KW-0067">ATP-binding</keyword>
<dbReference type="Gene3D" id="3.40.50.620">
    <property type="entry name" value="HUPs"/>
    <property type="match status" value="1"/>
</dbReference>
<gene>
    <name evidence="6 8" type="primary">tilS</name>
    <name evidence="8" type="ORF">JAO74_06340</name>
</gene>
<evidence type="ECO:0000256" key="2">
    <source>
        <dbReference type="ARBA" id="ARBA00022694"/>
    </source>
</evidence>
<sequence>MAAPPPSASEPLTDPAPLAAAAARFARDLIATLGRTPGDDEILALAVSGGPDSMAMLSLAQAARPGRIAAATFDHRLRAASAGEAAMVADWCADHDIPHAILTPATPLAMANVQATARAARYEALTAWATNIGATMLATAHHADDQAETFLMRANRGCGPAGLAGIRARRPLAPGVELVRPLVGWRRADLATIAAGMPTVDDPSNRDTRFDRARMRHWLAGQELLDPARLARTATYVAEAQADLVALSDWFWLSRRRPGADMAIDVAGLPRVLCRMLARRAVAQVRHDHALATPLFTDSSNVEPLIDALSAGKSATQGAVMATAKGMIWHFRPAPPRKGA</sequence>
<keyword evidence="1 6" id="KW-0436">Ligase</keyword>
<evidence type="ECO:0000259" key="7">
    <source>
        <dbReference type="Pfam" id="PF01171"/>
    </source>
</evidence>
<dbReference type="CDD" id="cd01992">
    <property type="entry name" value="TilS_N"/>
    <property type="match status" value="1"/>
</dbReference>
<keyword evidence="6" id="KW-0963">Cytoplasm</keyword>
<dbReference type="Pfam" id="PF01171">
    <property type="entry name" value="ATP_bind_3"/>
    <property type="match status" value="1"/>
</dbReference>
<comment type="subcellular location">
    <subcellularLocation>
        <location evidence="6">Cytoplasm</location>
    </subcellularLocation>
</comment>
<dbReference type="InterPro" id="IPR014729">
    <property type="entry name" value="Rossmann-like_a/b/a_fold"/>
</dbReference>
<protein>
    <recommendedName>
        <fullName evidence="6">tRNA(Ile)-lysidine synthase</fullName>
        <ecNumber evidence="6">6.3.4.19</ecNumber>
    </recommendedName>
    <alternativeName>
        <fullName evidence="6">tRNA(Ile)-2-lysyl-cytidine synthase</fullName>
    </alternativeName>
    <alternativeName>
        <fullName evidence="6">tRNA(Ile)-lysidine synthetase</fullName>
    </alternativeName>
</protein>
<comment type="similarity">
    <text evidence="6">Belongs to the tRNA(Ile)-lysidine synthase family.</text>
</comment>
<dbReference type="NCBIfam" id="TIGR02432">
    <property type="entry name" value="lysidine_TilS_N"/>
    <property type="match status" value="1"/>
</dbReference>
<feature type="domain" description="tRNA(Ile)-lysidine/2-thiocytidine synthase N-terminal" evidence="7">
    <location>
        <begin position="44"/>
        <end position="217"/>
    </location>
</feature>
<feature type="binding site" evidence="6">
    <location>
        <begin position="48"/>
        <end position="53"/>
    </location>
    <ligand>
        <name>ATP</name>
        <dbReference type="ChEBI" id="CHEBI:30616"/>
    </ligand>
</feature>
<dbReference type="HAMAP" id="MF_01161">
    <property type="entry name" value="tRNA_Ile_lys_synt"/>
    <property type="match status" value="1"/>
</dbReference>